<organism evidence="5 6">
    <name type="scientific">Ditylenchus destructor</name>
    <dbReference type="NCBI Taxonomy" id="166010"/>
    <lineage>
        <taxon>Eukaryota</taxon>
        <taxon>Metazoa</taxon>
        <taxon>Ecdysozoa</taxon>
        <taxon>Nematoda</taxon>
        <taxon>Chromadorea</taxon>
        <taxon>Rhabditida</taxon>
        <taxon>Tylenchina</taxon>
        <taxon>Tylenchomorpha</taxon>
        <taxon>Sphaerularioidea</taxon>
        <taxon>Anguinidae</taxon>
        <taxon>Anguininae</taxon>
        <taxon>Ditylenchus</taxon>
    </lineage>
</organism>
<evidence type="ECO:0000259" key="4">
    <source>
        <dbReference type="PROSITE" id="PS51670"/>
    </source>
</evidence>
<evidence type="ECO:0000313" key="5">
    <source>
        <dbReference type="EMBL" id="KAI1728835.1"/>
    </source>
</evidence>
<feature type="compositionally biased region" description="Basic and acidic residues" evidence="2">
    <location>
        <begin position="156"/>
        <end position="165"/>
    </location>
</feature>
<evidence type="ECO:0000256" key="2">
    <source>
        <dbReference type="SAM" id="MobiDB-lite"/>
    </source>
</evidence>
<dbReference type="EMBL" id="JAKKPZ010000001">
    <property type="protein sequence ID" value="KAI1728835.1"/>
    <property type="molecule type" value="Genomic_DNA"/>
</dbReference>
<feature type="compositionally biased region" description="Low complexity" evidence="2">
    <location>
        <begin position="175"/>
        <end position="213"/>
    </location>
</feature>
<feature type="domain" description="ShKT" evidence="4">
    <location>
        <begin position="438"/>
        <end position="472"/>
    </location>
</feature>
<evidence type="ECO:0000256" key="3">
    <source>
        <dbReference type="SAM" id="SignalP"/>
    </source>
</evidence>
<sequence>MTYWHWSRLVVRHFLVYLFSISPMLHHPNPLAYSQRPKNFMAAIFTLSSHPSLGGISHGGVGAVVLSPPRQHYTAVQPNHNAPVQLKNMLNPSPQHPILNKTTAMIQPTVSKVTPAITHPPPPLHRFGMSHAASNTTTTVVPNKVFKMKRFGKNFKHNDPEEESPKSANNTEVENSTTAPKSTAANKSSSNTSAHSGSSSHTKFTVVTPAPKTTTKHKGNGQGTHTKSQITKAGHSEKNKTSEDAAPEVESDEVEPPSPPLPKSEEGDEETNISRNVSSEHLGHRNGNKGKNKKIHQKGSHLRGGNQNNRNHHMTATEKSITTMLRCQDLETRELIPSAVSCKNTRSDKVCAYLFMEVDMKTGRRDVKCNLQGLEDIAESCRRTCGICCEDINYSCEDDTNGIIDCTKQLDKCHVNKWFGVLSRFCAGSCGLCARSACRDYDNTCRVRKSLCLKEETVDYMRENCARTCGFCIVGDLSERMEGLTETSAAIGSSAGISALARPGGPKPPMLGNLSNINGRMIERPHKMIGGDGGPECIDRATNCTMNEDLCGSPVYSEYMIKFCTRTCLKCDAKRKAAASGSSRSAESAVHRRHHRHYPTQLSNSVRPLTLQAREEPPEILEVINIVDPIAIPPARRKGSLSTDLKKGAGDLKHVQKGHKNKANAIAQCTDNHIKCSQWVTNGLCTNDRYSREQRYRLCAKSCNLC</sequence>
<gene>
    <name evidence="5" type="ORF">DdX_01038</name>
</gene>
<feature type="domain" description="ShKT" evidence="4">
    <location>
        <begin position="669"/>
        <end position="706"/>
    </location>
</feature>
<feature type="compositionally biased region" description="Basic residues" evidence="2">
    <location>
        <begin position="284"/>
        <end position="301"/>
    </location>
</feature>
<dbReference type="PANTHER" id="PTHR21724:SF109">
    <property type="entry name" value="SHKT DOMAIN-CONTAINING PROTEIN"/>
    <property type="match status" value="1"/>
</dbReference>
<keyword evidence="6" id="KW-1185">Reference proteome</keyword>
<feature type="chain" id="PRO_5042181791" evidence="3">
    <location>
        <begin position="21"/>
        <end position="706"/>
    </location>
</feature>
<comment type="caution">
    <text evidence="1">Lacks conserved residue(s) required for the propagation of feature annotation.</text>
</comment>
<feature type="region of interest" description="Disordered" evidence="2">
    <location>
        <begin position="580"/>
        <end position="602"/>
    </location>
</feature>
<feature type="signal peptide" evidence="3">
    <location>
        <begin position="1"/>
        <end position="20"/>
    </location>
</feature>
<feature type="disulfide bond" evidence="1">
    <location>
        <begin position="438"/>
        <end position="472"/>
    </location>
</feature>
<dbReference type="Pfam" id="PF01549">
    <property type="entry name" value="ShK"/>
    <property type="match status" value="5"/>
</dbReference>
<keyword evidence="1" id="KW-1015">Disulfide bond</keyword>
<dbReference type="Proteomes" id="UP001201812">
    <property type="component" value="Unassembled WGS sequence"/>
</dbReference>
<protein>
    <submittedName>
        <fullName evidence="5">ShK domain-like domain-containing protein</fullName>
    </submittedName>
</protein>
<dbReference type="PROSITE" id="PS51670">
    <property type="entry name" value="SHKT"/>
    <property type="match status" value="3"/>
</dbReference>
<keyword evidence="3" id="KW-0732">Signal</keyword>
<dbReference type="Gene3D" id="1.10.10.1940">
    <property type="match status" value="2"/>
</dbReference>
<name>A0AAD4NHI1_9BILA</name>
<dbReference type="PANTHER" id="PTHR21724">
    <property type="entry name" value="SHKT DOMAIN-CONTAINING PROTEIN"/>
    <property type="match status" value="1"/>
</dbReference>
<evidence type="ECO:0000313" key="6">
    <source>
        <dbReference type="Proteomes" id="UP001201812"/>
    </source>
</evidence>
<comment type="caution">
    <text evidence="5">The sequence shown here is derived from an EMBL/GenBank/DDBJ whole genome shotgun (WGS) entry which is preliminary data.</text>
</comment>
<evidence type="ECO:0000256" key="1">
    <source>
        <dbReference type="PROSITE-ProRule" id="PRU01005"/>
    </source>
</evidence>
<feature type="compositionally biased region" description="Basic and acidic residues" evidence="2">
    <location>
        <begin position="234"/>
        <end position="243"/>
    </location>
</feature>
<reference evidence="5" key="1">
    <citation type="submission" date="2022-01" db="EMBL/GenBank/DDBJ databases">
        <title>Genome Sequence Resource for Two Populations of Ditylenchus destructor, the Migratory Endoparasitic Phytonematode.</title>
        <authorList>
            <person name="Zhang H."/>
            <person name="Lin R."/>
            <person name="Xie B."/>
        </authorList>
    </citation>
    <scope>NUCLEOTIDE SEQUENCE</scope>
    <source>
        <strain evidence="5">BazhouSP</strain>
    </source>
</reference>
<feature type="region of interest" description="Disordered" evidence="2">
    <location>
        <begin position="154"/>
        <end position="312"/>
    </location>
</feature>
<accession>A0AAD4NHI1</accession>
<dbReference type="InterPro" id="IPR003582">
    <property type="entry name" value="ShKT_dom"/>
</dbReference>
<feature type="domain" description="ShKT" evidence="4">
    <location>
        <begin position="537"/>
        <end position="571"/>
    </location>
</feature>
<feature type="disulfide bond" evidence="1">
    <location>
        <begin position="537"/>
        <end position="571"/>
    </location>
</feature>
<dbReference type="AlphaFoldDB" id="A0AAD4NHI1"/>
<proteinExistence type="predicted"/>
<dbReference type="SMART" id="SM00254">
    <property type="entry name" value="ShKT"/>
    <property type="match status" value="5"/>
</dbReference>
<feature type="compositionally biased region" description="Acidic residues" evidence="2">
    <location>
        <begin position="245"/>
        <end position="255"/>
    </location>
</feature>